<protein>
    <submittedName>
        <fullName evidence="2">Uncharacterized protein</fullName>
    </submittedName>
</protein>
<dbReference type="STRING" id="1447716.AH68_06085"/>
<accession>A0A0A7I2X8</accession>
<dbReference type="KEGG" id="bka:AH68_06085"/>
<proteinExistence type="predicted"/>
<sequence length="219" mass="24400">MSRAKKKGTIMDGSFENEVPPPAVDGTGLAIPSSGLDVLFNKKGEDDPEELPTEEELTEWKKLVFPSGRKLPTYDGFLDSDLFGRKIPFHFVQIMPGPCDAEFAYSMSMFSARLLCNIVDIFRGRQKLSLVEKVLSEDYMRKLKIASAQIVSRMKKDAKVYAQLGLLPITVYTVESWMISPTCFESTVLMGIGSRRLCGNMKCVLKGSAWKCVTADFGM</sequence>
<dbReference type="Proteomes" id="UP000030625">
    <property type="component" value="Chromosome"/>
</dbReference>
<evidence type="ECO:0000313" key="3">
    <source>
        <dbReference type="Proteomes" id="UP000030625"/>
    </source>
</evidence>
<dbReference type="OrthoDB" id="3238427at2"/>
<evidence type="ECO:0000256" key="1">
    <source>
        <dbReference type="SAM" id="MobiDB-lite"/>
    </source>
</evidence>
<dbReference type="HOGENOM" id="CLU_114001_0_0_11"/>
<organism evidence="2 3">
    <name type="scientific">Bifidobacterium catenulatum PV20-2</name>
    <dbReference type="NCBI Taxonomy" id="1447716"/>
    <lineage>
        <taxon>Bacteria</taxon>
        <taxon>Bacillati</taxon>
        <taxon>Actinomycetota</taxon>
        <taxon>Actinomycetes</taxon>
        <taxon>Bifidobacteriales</taxon>
        <taxon>Bifidobacteriaceae</taxon>
        <taxon>Bifidobacterium</taxon>
    </lineage>
</organism>
<reference evidence="2 3" key="1">
    <citation type="journal article" date="2015" name="Genome Announc.">
        <title>Complete and Assembled Genome Sequence of Bifidobacterium kashiwanohense PV20-2, Isolated from the Feces of an Anemic Kenyan Infant.</title>
        <authorList>
            <person name="Vazquez-Gutierrez P."/>
            <person name="Lacroix C."/>
            <person name="Chassard C."/>
            <person name="Klumpp J."/>
            <person name="Jans C."/>
            <person name="Stevens M.J."/>
        </authorList>
    </citation>
    <scope>NUCLEOTIDE SEQUENCE [LARGE SCALE GENOMIC DNA]</scope>
    <source>
        <strain evidence="2 3">PV20-2</strain>
    </source>
</reference>
<dbReference type="EMBL" id="CP007456">
    <property type="protein sequence ID" value="AIZ14672.1"/>
    <property type="molecule type" value="Genomic_DNA"/>
</dbReference>
<dbReference type="AlphaFoldDB" id="A0A0A7I2X8"/>
<feature type="region of interest" description="Disordered" evidence="1">
    <location>
        <begin position="1"/>
        <end position="30"/>
    </location>
</feature>
<evidence type="ECO:0000313" key="2">
    <source>
        <dbReference type="EMBL" id="AIZ14672.1"/>
    </source>
</evidence>
<name>A0A0A7I2X8_9BIFI</name>
<gene>
    <name evidence="2" type="ORF">AH68_06085</name>
</gene>